<comment type="caution">
    <text evidence="7">The sequence shown here is derived from an EMBL/GenBank/DDBJ whole genome shotgun (WGS) entry which is preliminary data.</text>
</comment>
<feature type="domain" description="TF-B3" evidence="6">
    <location>
        <begin position="1"/>
        <end position="70"/>
    </location>
</feature>
<evidence type="ECO:0000256" key="4">
    <source>
        <dbReference type="ARBA" id="ARBA00023163"/>
    </source>
</evidence>
<dbReference type="EMBL" id="JACGCM010000119">
    <property type="protein sequence ID" value="KAF6176213.1"/>
    <property type="molecule type" value="Genomic_DNA"/>
</dbReference>
<keyword evidence="2" id="KW-0805">Transcription regulation</keyword>
<dbReference type="OrthoDB" id="1909330at2759"/>
<keyword evidence="3" id="KW-0238">DNA-binding</keyword>
<evidence type="ECO:0000256" key="5">
    <source>
        <dbReference type="ARBA" id="ARBA00023242"/>
    </source>
</evidence>
<dbReference type="Gene3D" id="2.40.330.10">
    <property type="entry name" value="DNA-binding pseudobarrel domain"/>
    <property type="match status" value="1"/>
</dbReference>
<proteinExistence type="predicted"/>
<keyword evidence="5" id="KW-0539">Nucleus</keyword>
<gene>
    <name evidence="7" type="ORF">GIB67_023504</name>
</gene>
<dbReference type="GO" id="GO:0005634">
    <property type="term" value="C:nucleus"/>
    <property type="evidence" value="ECO:0007669"/>
    <property type="project" value="UniProtKB-SubCell"/>
</dbReference>
<dbReference type="AlphaFoldDB" id="A0A7J7PA34"/>
<name>A0A7J7PA34_9MAGN</name>
<keyword evidence="4" id="KW-0804">Transcription</keyword>
<protein>
    <recommendedName>
        <fullName evidence="6">TF-B3 domain-containing protein</fullName>
    </recommendedName>
</protein>
<dbReference type="CDD" id="cd10017">
    <property type="entry name" value="B3_DNA"/>
    <property type="match status" value="1"/>
</dbReference>
<evidence type="ECO:0000256" key="2">
    <source>
        <dbReference type="ARBA" id="ARBA00023015"/>
    </source>
</evidence>
<comment type="subcellular location">
    <subcellularLocation>
        <location evidence="1">Nucleus</location>
    </subcellularLocation>
</comment>
<evidence type="ECO:0000259" key="6">
    <source>
        <dbReference type="PROSITE" id="PS50863"/>
    </source>
</evidence>
<evidence type="ECO:0000313" key="7">
    <source>
        <dbReference type="EMBL" id="KAF6176213.1"/>
    </source>
</evidence>
<evidence type="ECO:0000256" key="1">
    <source>
        <dbReference type="ARBA" id="ARBA00004123"/>
    </source>
</evidence>
<dbReference type="InterPro" id="IPR015300">
    <property type="entry name" value="DNA-bd_pseudobarrel_sf"/>
</dbReference>
<evidence type="ECO:0000256" key="3">
    <source>
        <dbReference type="ARBA" id="ARBA00023125"/>
    </source>
</evidence>
<organism evidence="7 8">
    <name type="scientific">Kingdonia uniflora</name>
    <dbReference type="NCBI Taxonomy" id="39325"/>
    <lineage>
        <taxon>Eukaryota</taxon>
        <taxon>Viridiplantae</taxon>
        <taxon>Streptophyta</taxon>
        <taxon>Embryophyta</taxon>
        <taxon>Tracheophyta</taxon>
        <taxon>Spermatophyta</taxon>
        <taxon>Magnoliopsida</taxon>
        <taxon>Ranunculales</taxon>
        <taxon>Circaeasteraceae</taxon>
        <taxon>Kingdonia</taxon>
    </lineage>
</organism>
<dbReference type="PROSITE" id="PS50863">
    <property type="entry name" value="B3"/>
    <property type="match status" value="1"/>
</dbReference>
<dbReference type="SUPFAM" id="SSF101936">
    <property type="entry name" value="DNA-binding pseudobarrel domain"/>
    <property type="match status" value="1"/>
</dbReference>
<dbReference type="GO" id="GO:0003677">
    <property type="term" value="F:DNA binding"/>
    <property type="evidence" value="ECO:0007669"/>
    <property type="project" value="UniProtKB-KW"/>
</dbReference>
<accession>A0A7J7PA34</accession>
<evidence type="ECO:0000313" key="8">
    <source>
        <dbReference type="Proteomes" id="UP000541444"/>
    </source>
</evidence>
<dbReference type="InterPro" id="IPR003340">
    <property type="entry name" value="B3_DNA-bd"/>
</dbReference>
<dbReference type="Proteomes" id="UP000541444">
    <property type="component" value="Unassembled WGS sequence"/>
</dbReference>
<sequence>MPQCSYLSNNDVMVTLVDENNKEYKIKYTGRGFTTGWNVFSSAPDLVKGDALVLQLFKNSIFQVSKAINTGKEAWQKRPRIATQLGISSRDGGGSQNNDRDGLETNRETILIADGIKTSKLGTFMDDFSTWDQTLEGFEHLGMNIGFLRAKLQRLRNFIPRSECEMYRRKCQEDRIKRIRLEEMEAFEMSLI</sequence>
<reference evidence="7 8" key="1">
    <citation type="journal article" date="2020" name="IScience">
        <title>Genome Sequencing of the Endangered Kingdonia uniflora (Circaeasteraceae, Ranunculales) Reveals Potential Mechanisms of Evolutionary Specialization.</title>
        <authorList>
            <person name="Sun Y."/>
            <person name="Deng T."/>
            <person name="Zhang A."/>
            <person name="Moore M.J."/>
            <person name="Landis J.B."/>
            <person name="Lin N."/>
            <person name="Zhang H."/>
            <person name="Zhang X."/>
            <person name="Huang J."/>
            <person name="Zhang X."/>
            <person name="Sun H."/>
            <person name="Wang H."/>
        </authorList>
    </citation>
    <scope>NUCLEOTIDE SEQUENCE [LARGE SCALE GENOMIC DNA]</scope>
    <source>
        <strain evidence="7">TB1705</strain>
        <tissue evidence="7">Leaf</tissue>
    </source>
</reference>
<keyword evidence="8" id="KW-1185">Reference proteome</keyword>